<proteinExistence type="predicted"/>
<protein>
    <submittedName>
        <fullName evidence="1">Uncharacterized protein</fullName>
    </submittedName>
</protein>
<name>A0A653A7B0_UNCDX</name>
<reference evidence="1" key="1">
    <citation type="submission" date="2018-07" db="EMBL/GenBank/DDBJ databases">
        <authorList>
            <consortium name="Genoscope - CEA"/>
            <person name="William W."/>
        </authorList>
    </citation>
    <scope>NUCLEOTIDE SEQUENCE</scope>
    <source>
        <strain evidence="1">IK1</strain>
    </source>
</reference>
<evidence type="ECO:0000313" key="1">
    <source>
        <dbReference type="EMBL" id="VBB43874.1"/>
    </source>
</evidence>
<organism evidence="1">
    <name type="scientific">Uncultured Desulfatiglans sp</name>
    <dbReference type="NCBI Taxonomy" id="1748965"/>
    <lineage>
        <taxon>Bacteria</taxon>
        <taxon>Pseudomonadati</taxon>
        <taxon>Thermodesulfobacteriota</taxon>
        <taxon>Desulfobacteria</taxon>
        <taxon>Desulfatiglandales</taxon>
        <taxon>Desulfatiglandaceae</taxon>
        <taxon>Desulfatiglans</taxon>
        <taxon>environmental samples</taxon>
    </lineage>
</organism>
<sequence>MYSSRPAAFFLGAGILEIPAPYSNKEDRLILGMARDTAVLFVCPLHSFHFLGQGTEPRCIMPAGCLPICTLVDLAAFRDDGVPCLSEVDRSFTVVLRARGSAPAGRMGGR</sequence>
<dbReference type="EMBL" id="UPXX01000027">
    <property type="protein sequence ID" value="VBB43874.1"/>
    <property type="molecule type" value="Genomic_DNA"/>
</dbReference>
<gene>
    <name evidence="1" type="ORF">TRIP_B330064</name>
</gene>
<dbReference type="AlphaFoldDB" id="A0A653A7B0"/>
<accession>A0A653A7B0</accession>